<keyword evidence="3" id="KW-0648">Protein biosynthesis</keyword>
<dbReference type="PANTHER" id="PTHR11960:SF8">
    <property type="entry name" value="EUKARYOTIC TRANSLATION INITIATION FACTOR 4E1-RELATED"/>
    <property type="match status" value="1"/>
</dbReference>
<reference evidence="4" key="1">
    <citation type="journal article" date="2020" name="Nature">
        <title>Giant virus diversity and host interactions through global metagenomics.</title>
        <authorList>
            <person name="Schulz F."/>
            <person name="Roux S."/>
            <person name="Paez-Espino D."/>
            <person name="Jungbluth S."/>
            <person name="Walsh D.A."/>
            <person name="Denef V.J."/>
            <person name="McMahon K.D."/>
            <person name="Konstantinidis K.T."/>
            <person name="Eloe-Fadrosh E.A."/>
            <person name="Kyrpides N.C."/>
            <person name="Woyke T."/>
        </authorList>
    </citation>
    <scope>NUCLEOTIDE SEQUENCE</scope>
    <source>
        <strain evidence="4">GVMAG-M-3300025727-45</strain>
    </source>
</reference>
<keyword evidence="2" id="KW-0694">RNA-binding</keyword>
<dbReference type="SUPFAM" id="SSF55418">
    <property type="entry name" value="eIF4e-like"/>
    <property type="match status" value="1"/>
</dbReference>
<accession>A0A6C0J595</accession>
<dbReference type="Gene3D" id="3.30.760.10">
    <property type="entry name" value="RNA Cap, Translation Initiation Factor Eif4e"/>
    <property type="match status" value="1"/>
</dbReference>
<dbReference type="EMBL" id="MN740315">
    <property type="protein sequence ID" value="QHT99786.1"/>
    <property type="molecule type" value="Genomic_DNA"/>
</dbReference>
<dbReference type="Pfam" id="PF01652">
    <property type="entry name" value="IF4E"/>
    <property type="match status" value="1"/>
</dbReference>
<dbReference type="InterPro" id="IPR023398">
    <property type="entry name" value="TIF_eIF4e-like"/>
</dbReference>
<organism evidence="4">
    <name type="scientific">viral metagenome</name>
    <dbReference type="NCBI Taxonomy" id="1070528"/>
    <lineage>
        <taxon>unclassified sequences</taxon>
        <taxon>metagenomes</taxon>
        <taxon>organismal metagenomes</taxon>
    </lineage>
</organism>
<sequence>MIRIIFFVINFFVKIFNRFLLSSIHVDFSDLREEVVNEEIITDKKEVVNEVEVVNEELVTDKEEEVTDNEEIVNEEVITDKEELVTDKEEEEVVTDKKEIIKEEELVTDKEEEVTDKKEEEVVNITINPLKSIWLYWYHDNNFKESYTIDEFSLLYRIVTVEKYLNIYNYLPDIRYGHYYLMKQGIVPLLNSYENVNGFTVDLKFPLIDTENMEHLKEVFYIWYTISKLAVEERLFKNKTHSKYVNGVSISCFYKKSKFKFKISIWLRNKKHKHPKYFSPINFTTKFFSHVIEYENCDFIDNQNKLKYI</sequence>
<dbReference type="GO" id="GO:0016281">
    <property type="term" value="C:eukaryotic translation initiation factor 4F complex"/>
    <property type="evidence" value="ECO:0007669"/>
    <property type="project" value="TreeGrafter"/>
</dbReference>
<proteinExistence type="predicted"/>
<protein>
    <submittedName>
        <fullName evidence="4">Uncharacterized protein</fullName>
    </submittedName>
</protein>
<keyword evidence="1" id="KW-0396">Initiation factor</keyword>
<evidence type="ECO:0000313" key="4">
    <source>
        <dbReference type="EMBL" id="QHT99786.1"/>
    </source>
</evidence>
<dbReference type="GO" id="GO:0003743">
    <property type="term" value="F:translation initiation factor activity"/>
    <property type="evidence" value="ECO:0007669"/>
    <property type="project" value="UniProtKB-KW"/>
</dbReference>
<evidence type="ECO:0000256" key="1">
    <source>
        <dbReference type="ARBA" id="ARBA00022540"/>
    </source>
</evidence>
<evidence type="ECO:0000256" key="2">
    <source>
        <dbReference type="ARBA" id="ARBA00022884"/>
    </source>
</evidence>
<dbReference type="GO" id="GO:0000340">
    <property type="term" value="F:RNA 7-methylguanosine cap binding"/>
    <property type="evidence" value="ECO:0007669"/>
    <property type="project" value="TreeGrafter"/>
</dbReference>
<dbReference type="PANTHER" id="PTHR11960">
    <property type="entry name" value="EUKARYOTIC TRANSLATION INITIATION FACTOR 4E RELATED"/>
    <property type="match status" value="1"/>
</dbReference>
<dbReference type="InterPro" id="IPR001040">
    <property type="entry name" value="TIF_eIF_4E"/>
</dbReference>
<evidence type="ECO:0000256" key="3">
    <source>
        <dbReference type="ARBA" id="ARBA00022917"/>
    </source>
</evidence>
<dbReference type="AlphaFoldDB" id="A0A6C0J595"/>
<name>A0A6C0J595_9ZZZZ</name>